<dbReference type="InterPro" id="IPR005913">
    <property type="entry name" value="dTDP_dehydrorham_reduct"/>
</dbReference>
<gene>
    <name evidence="8" type="primary">rfbD</name>
    <name evidence="8" type="ORF">ACFOWX_12550</name>
</gene>
<comment type="cofactor">
    <cofactor evidence="6">
        <name>Mg(2+)</name>
        <dbReference type="ChEBI" id="CHEBI:18420"/>
    </cofactor>
    <text evidence="6">Binds 1 Mg(2+) ion per monomer.</text>
</comment>
<dbReference type="Gene3D" id="3.40.50.720">
    <property type="entry name" value="NAD(P)-binding Rossmann-like Domain"/>
    <property type="match status" value="1"/>
</dbReference>
<comment type="caution">
    <text evidence="8">The sequence shown here is derived from an EMBL/GenBank/DDBJ whole genome shotgun (WGS) entry which is preliminary data.</text>
</comment>
<evidence type="ECO:0000256" key="4">
    <source>
        <dbReference type="ARBA" id="ARBA00017099"/>
    </source>
</evidence>
<dbReference type="InterPro" id="IPR029903">
    <property type="entry name" value="RmlD-like-bd"/>
</dbReference>
<name>A0ABV8RIQ1_9SPHN</name>
<keyword evidence="6" id="KW-0521">NADP</keyword>
<organism evidence="8 9">
    <name type="scientific">Sphingorhabdus arenilitoris</name>
    <dbReference type="NCBI Taxonomy" id="1490041"/>
    <lineage>
        <taxon>Bacteria</taxon>
        <taxon>Pseudomonadati</taxon>
        <taxon>Pseudomonadota</taxon>
        <taxon>Alphaproteobacteria</taxon>
        <taxon>Sphingomonadales</taxon>
        <taxon>Sphingomonadaceae</taxon>
        <taxon>Sphingorhabdus</taxon>
    </lineage>
</organism>
<comment type="similarity">
    <text evidence="2 6">Belongs to the dTDP-4-dehydrorhamnose reductase family.</text>
</comment>
<evidence type="ECO:0000313" key="9">
    <source>
        <dbReference type="Proteomes" id="UP001595887"/>
    </source>
</evidence>
<protein>
    <recommendedName>
        <fullName evidence="4 6">dTDP-4-dehydrorhamnose reductase</fullName>
        <ecNumber evidence="3 6">1.1.1.133</ecNumber>
    </recommendedName>
</protein>
<dbReference type="GO" id="GO:0008831">
    <property type="term" value="F:dTDP-4-dehydrorhamnose reductase activity"/>
    <property type="evidence" value="ECO:0007669"/>
    <property type="project" value="UniProtKB-EC"/>
</dbReference>
<dbReference type="Pfam" id="PF04321">
    <property type="entry name" value="RmlD_sub_bind"/>
    <property type="match status" value="1"/>
</dbReference>
<evidence type="ECO:0000259" key="7">
    <source>
        <dbReference type="Pfam" id="PF04321"/>
    </source>
</evidence>
<dbReference type="EC" id="1.1.1.133" evidence="3 6"/>
<dbReference type="Proteomes" id="UP001595887">
    <property type="component" value="Unassembled WGS sequence"/>
</dbReference>
<evidence type="ECO:0000313" key="8">
    <source>
        <dbReference type="EMBL" id="MFC4293247.1"/>
    </source>
</evidence>
<comment type="catalytic activity">
    <reaction evidence="5 6">
        <text>dTDP-beta-L-rhamnose + NADP(+) = dTDP-4-dehydro-beta-L-rhamnose + NADPH + H(+)</text>
        <dbReference type="Rhea" id="RHEA:21796"/>
        <dbReference type="ChEBI" id="CHEBI:15378"/>
        <dbReference type="ChEBI" id="CHEBI:57510"/>
        <dbReference type="ChEBI" id="CHEBI:57783"/>
        <dbReference type="ChEBI" id="CHEBI:58349"/>
        <dbReference type="ChEBI" id="CHEBI:62830"/>
        <dbReference type="EC" id="1.1.1.133"/>
    </reaction>
</comment>
<feature type="domain" description="RmlD-like substrate binding" evidence="7">
    <location>
        <begin position="1"/>
        <end position="284"/>
    </location>
</feature>
<dbReference type="InterPro" id="IPR036291">
    <property type="entry name" value="NAD(P)-bd_dom_sf"/>
</dbReference>
<evidence type="ECO:0000256" key="6">
    <source>
        <dbReference type="RuleBase" id="RU364082"/>
    </source>
</evidence>
<dbReference type="PANTHER" id="PTHR10491">
    <property type="entry name" value="DTDP-4-DEHYDRORHAMNOSE REDUCTASE"/>
    <property type="match status" value="1"/>
</dbReference>
<dbReference type="SUPFAM" id="SSF51735">
    <property type="entry name" value="NAD(P)-binding Rossmann-fold domains"/>
    <property type="match status" value="1"/>
</dbReference>
<dbReference type="RefSeq" id="WP_381424624.1">
    <property type="nucleotide sequence ID" value="NZ_JBHSDH010000013.1"/>
</dbReference>
<keyword evidence="6 8" id="KW-0560">Oxidoreductase</keyword>
<proteinExistence type="inferred from homology"/>
<keyword evidence="9" id="KW-1185">Reference proteome</keyword>
<accession>A0ABV8RIQ1</accession>
<sequence length="288" mass="29800">MKALVFGGAGQLGRALQRAAGDEWQVDALGRSECDITDAAATTAAIANSGADVVINAAAYTAVDKAESEPALAQAINSDAPGVMAAACAASGKLFVHISTDFVFGSGHDTPIATDAPPSPLSIYGATKLAGERAVQAAMPGALIIRTSWVYAAQGANFVLTMLRLMKERDALGVVADQVGSPTAAHDLAQAVLALAAQKARGIYHFTNEGICSWHEFAVAIAEQGQAAGLLTQIPVINAIPTSAYPTPAARPAYSVLEKEATWTALGAPARHWRDALHETLWEITNNG</sequence>
<dbReference type="CDD" id="cd05254">
    <property type="entry name" value="dTDP_HR_like_SDR_e"/>
    <property type="match status" value="1"/>
</dbReference>
<evidence type="ECO:0000256" key="2">
    <source>
        <dbReference type="ARBA" id="ARBA00010944"/>
    </source>
</evidence>
<comment type="function">
    <text evidence="6">Catalyzes the reduction of dTDP-6-deoxy-L-lyxo-4-hexulose to yield dTDP-L-rhamnose.</text>
</comment>
<dbReference type="EMBL" id="JBHSDH010000013">
    <property type="protein sequence ID" value="MFC4293247.1"/>
    <property type="molecule type" value="Genomic_DNA"/>
</dbReference>
<reference evidence="9" key="1">
    <citation type="journal article" date="2019" name="Int. J. Syst. Evol. Microbiol.">
        <title>The Global Catalogue of Microorganisms (GCM) 10K type strain sequencing project: providing services to taxonomists for standard genome sequencing and annotation.</title>
        <authorList>
            <consortium name="The Broad Institute Genomics Platform"/>
            <consortium name="The Broad Institute Genome Sequencing Center for Infectious Disease"/>
            <person name="Wu L."/>
            <person name="Ma J."/>
        </authorList>
    </citation>
    <scope>NUCLEOTIDE SEQUENCE [LARGE SCALE GENOMIC DNA]</scope>
    <source>
        <strain evidence="9">CECT 8531</strain>
    </source>
</reference>
<evidence type="ECO:0000256" key="5">
    <source>
        <dbReference type="ARBA" id="ARBA00048200"/>
    </source>
</evidence>
<dbReference type="Gene3D" id="3.90.25.10">
    <property type="entry name" value="UDP-galactose 4-epimerase, domain 1"/>
    <property type="match status" value="1"/>
</dbReference>
<evidence type="ECO:0000256" key="3">
    <source>
        <dbReference type="ARBA" id="ARBA00012929"/>
    </source>
</evidence>
<dbReference type="PANTHER" id="PTHR10491:SF4">
    <property type="entry name" value="METHIONINE ADENOSYLTRANSFERASE 2 SUBUNIT BETA"/>
    <property type="match status" value="1"/>
</dbReference>
<evidence type="ECO:0000256" key="1">
    <source>
        <dbReference type="ARBA" id="ARBA00004781"/>
    </source>
</evidence>
<comment type="pathway">
    <text evidence="1 6">Carbohydrate biosynthesis; dTDP-L-rhamnose biosynthesis.</text>
</comment>
<dbReference type="NCBIfam" id="TIGR01214">
    <property type="entry name" value="rmlD"/>
    <property type="match status" value="1"/>
</dbReference>